<accession>A0ABU9E4B6</accession>
<dbReference type="Proteomes" id="UP001484239">
    <property type="component" value="Unassembled WGS sequence"/>
</dbReference>
<dbReference type="PANTHER" id="PTHR42923">
    <property type="entry name" value="PROTOPORPHYRINOGEN OXIDASE"/>
    <property type="match status" value="1"/>
</dbReference>
<dbReference type="InterPro" id="IPR036188">
    <property type="entry name" value="FAD/NAD-bd_sf"/>
</dbReference>
<organism evidence="2 3">
    <name type="scientific">Gaopeijia maritima</name>
    <dbReference type="NCBI Taxonomy" id="3119007"/>
    <lineage>
        <taxon>Bacteria</taxon>
        <taxon>Pseudomonadati</taxon>
        <taxon>Gemmatimonadota</taxon>
        <taxon>Longimicrobiia</taxon>
        <taxon>Gaopeijiales</taxon>
        <taxon>Gaopeijiaceae</taxon>
        <taxon>Gaopeijia</taxon>
    </lineage>
</organism>
<name>A0ABU9E4B6_9BACT</name>
<reference evidence="2 3" key="1">
    <citation type="submission" date="2024-02" db="EMBL/GenBank/DDBJ databases">
        <title>A novel Gemmatimonadota bacterium.</title>
        <authorList>
            <person name="Du Z.-J."/>
            <person name="Ye Y.-Q."/>
        </authorList>
    </citation>
    <scope>NUCLEOTIDE SEQUENCE [LARGE SCALE GENOMIC DNA]</scope>
    <source>
        <strain evidence="2 3">DH-20</strain>
    </source>
</reference>
<proteinExistence type="predicted"/>
<sequence length="425" mass="44948">MIGVVGGGLSGLLVGLELERRGIPFTIFEASPSLGGVVRSRRVEGRVLDYGPQRTRMIGPVRALIDELDLGERVRLAPPGLGLHVYRKGRLRAVPMGLGALLRSDVVGPAAKLRVLLEPLTRGARPDERVSDYFIRKFGLDLYLTLLGPFFGGLYAADPARMEVDRVLAPLLDRVGRSLVLGLVRRGGAVSPPPACSFDEGMAVLPRALGHRLAPSIRSSDGVHALHPEGAGWTLESDSGRHRFDQVVVTVPPAPAGRLLETSVPGAGDRVGRLSCNPVAVVHLLASGTPRGMGFQVAFGEGLALRGVTFNDAMFARTGLHTAYLGGAARPEVVEATDADIADRAVREFALATGIEPAGVLDVTRVAIPGWDLAWRALDGLALPDGLHLCANWESRPGIPGRIARAVEVADAVVARLGSASRVAR</sequence>
<dbReference type="EMBL" id="JBBHLI010000001">
    <property type="protein sequence ID" value="MEK9499574.1"/>
    <property type="molecule type" value="Genomic_DNA"/>
</dbReference>
<dbReference type="RefSeq" id="WP_405276395.1">
    <property type="nucleotide sequence ID" value="NZ_JBBHLI010000001.1"/>
</dbReference>
<evidence type="ECO:0000313" key="3">
    <source>
        <dbReference type="Proteomes" id="UP001484239"/>
    </source>
</evidence>
<keyword evidence="3" id="KW-1185">Reference proteome</keyword>
<gene>
    <name evidence="2" type="ORF">WI372_01090</name>
</gene>
<dbReference type="Gene3D" id="1.10.3110.10">
    <property type="entry name" value="protoporphyrinogen ix oxidase, domain 3"/>
    <property type="match status" value="1"/>
</dbReference>
<comment type="caution">
    <text evidence="2">The sequence shown here is derived from an EMBL/GenBank/DDBJ whole genome shotgun (WGS) entry which is preliminary data.</text>
</comment>
<evidence type="ECO:0000259" key="1">
    <source>
        <dbReference type="Pfam" id="PF01593"/>
    </source>
</evidence>
<dbReference type="InterPro" id="IPR002937">
    <property type="entry name" value="Amino_oxidase"/>
</dbReference>
<protein>
    <submittedName>
        <fullName evidence="2">FAD-dependent oxidoreductase</fullName>
    </submittedName>
</protein>
<feature type="domain" description="Amine oxidase" evidence="1">
    <location>
        <begin position="9"/>
        <end position="373"/>
    </location>
</feature>
<dbReference type="SUPFAM" id="SSF51905">
    <property type="entry name" value="FAD/NAD(P)-binding domain"/>
    <property type="match status" value="1"/>
</dbReference>
<dbReference type="PANTHER" id="PTHR42923:SF3">
    <property type="entry name" value="PROTOPORPHYRINOGEN OXIDASE"/>
    <property type="match status" value="1"/>
</dbReference>
<dbReference type="Gene3D" id="3.90.660.20">
    <property type="entry name" value="Protoporphyrinogen oxidase, mitochondrial, domain 2"/>
    <property type="match status" value="1"/>
</dbReference>
<dbReference type="Gene3D" id="3.50.50.60">
    <property type="entry name" value="FAD/NAD(P)-binding domain"/>
    <property type="match status" value="1"/>
</dbReference>
<dbReference type="SUPFAM" id="SSF54373">
    <property type="entry name" value="FAD-linked reductases, C-terminal domain"/>
    <property type="match status" value="1"/>
</dbReference>
<dbReference type="InterPro" id="IPR050464">
    <property type="entry name" value="Zeta_carotene_desat/Oxidored"/>
</dbReference>
<evidence type="ECO:0000313" key="2">
    <source>
        <dbReference type="EMBL" id="MEK9499574.1"/>
    </source>
</evidence>
<dbReference type="Pfam" id="PF01593">
    <property type="entry name" value="Amino_oxidase"/>
    <property type="match status" value="1"/>
</dbReference>